<dbReference type="PATRIC" id="fig|1339350.3.peg.1335"/>
<dbReference type="EMBL" id="JNHI01000006">
    <property type="protein sequence ID" value="KDS31923.1"/>
    <property type="molecule type" value="Genomic_DNA"/>
</dbReference>
<evidence type="ECO:0000256" key="1">
    <source>
        <dbReference type="SAM" id="SignalP"/>
    </source>
</evidence>
<evidence type="ECO:0000313" key="2">
    <source>
        <dbReference type="EMBL" id="KDS31923.1"/>
    </source>
</evidence>
<dbReference type="Proteomes" id="UP000028134">
    <property type="component" value="Unassembled WGS sequence"/>
</dbReference>
<organism evidence="2 3">
    <name type="scientific">Phocaeicola vulgatus str. 3775 SL</name>
    <name type="common">B</name>
    <name type="synonym">iv</name>
    <dbReference type="NCBI Taxonomy" id="1339350"/>
    <lineage>
        <taxon>Bacteria</taxon>
        <taxon>Pseudomonadati</taxon>
        <taxon>Bacteroidota</taxon>
        <taxon>Bacteroidia</taxon>
        <taxon>Bacteroidales</taxon>
        <taxon>Bacteroidaceae</taxon>
        <taxon>Phocaeicola</taxon>
    </lineage>
</organism>
<evidence type="ECO:0000313" key="3">
    <source>
        <dbReference type="Proteomes" id="UP000028134"/>
    </source>
</evidence>
<gene>
    <name evidence="2" type="ORF">M097_1389</name>
</gene>
<feature type="signal peptide" evidence="1">
    <location>
        <begin position="1"/>
        <end position="19"/>
    </location>
</feature>
<protein>
    <submittedName>
        <fullName evidence="2">Uncharacterized protein</fullName>
    </submittedName>
</protein>
<dbReference type="AlphaFoldDB" id="A0A078R941"/>
<reference evidence="2 3" key="1">
    <citation type="submission" date="2014-04" db="EMBL/GenBank/DDBJ databases">
        <authorList>
            <person name="Sears C."/>
            <person name="Carroll K."/>
            <person name="Sack B.R."/>
            <person name="Qadri F."/>
            <person name="Myers L.L."/>
            <person name="Chung G.-T."/>
            <person name="Escheverria P."/>
            <person name="Fraser C.M."/>
            <person name="Sadzewicz L."/>
            <person name="Shefchek K.A."/>
            <person name="Tallon L."/>
            <person name="Das S.P."/>
            <person name="Daugherty S."/>
            <person name="Mongodin E.F."/>
        </authorList>
    </citation>
    <scope>NUCLEOTIDE SEQUENCE [LARGE SCALE GENOMIC DNA]</scope>
    <source>
        <strain evidence="3">3775 SL(B) 10 (iv)</strain>
    </source>
</reference>
<dbReference type="RefSeq" id="WP_009128706.1">
    <property type="nucleotide sequence ID" value="NZ_JNHI01000006.1"/>
</dbReference>
<sequence length="219" mass="26089">MKKLIVSFALMVITLASYAQVYKMYSTRNYHNQLRLNTMTGEVQQIQDDGQSWIICSAREISGDKESRFCLYETQNMWTFIMLDTYTGKNWQVQFSVKGEDYMFAAPINIFSLAYPEATSNWTNRFQMFATQNMWTFILLDSYNGRLWQVQYSTQDLDNLFCIPINKDELGSDNEKCIFSIQPLTSMYQYYLINDRTGDMWKFQWSTKGDDYRWIEKFK</sequence>
<comment type="caution">
    <text evidence="2">The sequence shown here is derived from an EMBL/GenBank/DDBJ whole genome shotgun (WGS) entry which is preliminary data.</text>
</comment>
<name>A0A078R941_PHOVU</name>
<keyword evidence="1" id="KW-0732">Signal</keyword>
<feature type="chain" id="PRO_5001744282" evidence="1">
    <location>
        <begin position="20"/>
        <end position="219"/>
    </location>
</feature>
<accession>A0A078R941</accession>
<proteinExistence type="predicted"/>